<comment type="caution">
    <text evidence="9">The sequence shown here is derived from an EMBL/GenBank/DDBJ whole genome shotgun (WGS) entry which is preliminary data.</text>
</comment>
<evidence type="ECO:0000256" key="4">
    <source>
        <dbReference type="ARBA" id="ARBA00022692"/>
    </source>
</evidence>
<dbReference type="PROSITE" id="PS50928">
    <property type="entry name" value="ABC_TM1"/>
    <property type="match status" value="1"/>
</dbReference>
<comment type="subcellular location">
    <subcellularLocation>
        <location evidence="1 7">Cell membrane</location>
        <topology evidence="1 7">Multi-pass membrane protein</topology>
    </subcellularLocation>
</comment>
<reference evidence="9 10" key="1">
    <citation type="submission" date="2019-03" db="EMBL/GenBank/DDBJ databases">
        <title>Genomic Encyclopedia of Type Strains, Phase IV (KMG-IV): sequencing the most valuable type-strain genomes for metagenomic binning, comparative biology and taxonomic classification.</title>
        <authorList>
            <person name="Goeker M."/>
        </authorList>
    </citation>
    <scope>NUCLEOTIDE SEQUENCE [LARGE SCALE GENOMIC DNA]</scope>
    <source>
        <strain evidence="9 10">LX-B</strain>
    </source>
</reference>
<evidence type="ECO:0000313" key="9">
    <source>
        <dbReference type="EMBL" id="TCL71569.1"/>
    </source>
</evidence>
<keyword evidence="6 7" id="KW-0472">Membrane</keyword>
<evidence type="ECO:0000256" key="6">
    <source>
        <dbReference type="ARBA" id="ARBA00023136"/>
    </source>
</evidence>
<keyword evidence="5 7" id="KW-1133">Transmembrane helix</keyword>
<dbReference type="Pfam" id="PF00528">
    <property type="entry name" value="BPD_transp_1"/>
    <property type="match status" value="1"/>
</dbReference>
<protein>
    <submittedName>
        <fullName evidence="9">Raffinose/stachyose/melibiose transport system permease protein</fullName>
    </submittedName>
</protein>
<keyword evidence="3" id="KW-1003">Cell membrane</keyword>
<dbReference type="EMBL" id="SLUN01000007">
    <property type="protein sequence ID" value="TCL71569.1"/>
    <property type="molecule type" value="Genomic_DNA"/>
</dbReference>
<evidence type="ECO:0000256" key="2">
    <source>
        <dbReference type="ARBA" id="ARBA00022448"/>
    </source>
</evidence>
<feature type="domain" description="ABC transmembrane type-1" evidence="8">
    <location>
        <begin position="89"/>
        <end position="280"/>
    </location>
</feature>
<keyword evidence="4 7" id="KW-0812">Transmembrane</keyword>
<dbReference type="PANTHER" id="PTHR43744">
    <property type="entry name" value="ABC TRANSPORTER PERMEASE PROTEIN MG189-RELATED-RELATED"/>
    <property type="match status" value="1"/>
</dbReference>
<sequence>MKRQKAGTGLTLKNFSAFLRRDGQKKHYVLGFFLGLFTIIQLYPLIWLVLFSFKDNMEIFGGNVLGLPHRLLWQNYNQALFSGKVGLYFVNSCLVTGATILISGLLSAMASYAITRMKWKLSKITLTIFLLGLMLPIHAALLPLFVILRNMHLLNTYWALIIPYVAFAMPMAIFIFSGFLQLIPRELEESACLDGCNIYQIFFKIVFPLIKPAVATVSIFTYLSAWNELMFAVTFISKQEFRTLTVGIMSLAGQYTTEWGPIGAGLVVATLPTILVYSLMSDQVQKSLTAGALKG</sequence>
<feature type="transmembrane region" description="Helical" evidence="7">
    <location>
        <begin position="160"/>
        <end position="180"/>
    </location>
</feature>
<comment type="similarity">
    <text evidence="7">Belongs to the binding-protein-dependent transport system permease family.</text>
</comment>
<dbReference type="CDD" id="cd06261">
    <property type="entry name" value="TM_PBP2"/>
    <property type="match status" value="1"/>
</dbReference>
<dbReference type="GO" id="GO:0005886">
    <property type="term" value="C:plasma membrane"/>
    <property type="evidence" value="ECO:0007669"/>
    <property type="project" value="UniProtKB-SubCell"/>
</dbReference>
<dbReference type="AlphaFoldDB" id="A0A4R1RYC2"/>
<feature type="transmembrane region" description="Helical" evidence="7">
    <location>
        <begin position="88"/>
        <end position="114"/>
    </location>
</feature>
<feature type="transmembrane region" description="Helical" evidence="7">
    <location>
        <begin position="201"/>
        <end position="223"/>
    </location>
</feature>
<keyword evidence="2 7" id="KW-0813">Transport</keyword>
<keyword evidence="10" id="KW-1185">Reference proteome</keyword>
<dbReference type="InterPro" id="IPR035906">
    <property type="entry name" value="MetI-like_sf"/>
</dbReference>
<organism evidence="9 10">
    <name type="scientific">Hydrogenispora ethanolica</name>
    <dbReference type="NCBI Taxonomy" id="1082276"/>
    <lineage>
        <taxon>Bacteria</taxon>
        <taxon>Bacillati</taxon>
        <taxon>Bacillota</taxon>
        <taxon>Hydrogenispora</taxon>
    </lineage>
</organism>
<feature type="transmembrane region" description="Helical" evidence="7">
    <location>
        <begin position="28"/>
        <end position="50"/>
    </location>
</feature>
<evidence type="ECO:0000256" key="5">
    <source>
        <dbReference type="ARBA" id="ARBA00022989"/>
    </source>
</evidence>
<evidence type="ECO:0000256" key="1">
    <source>
        <dbReference type="ARBA" id="ARBA00004651"/>
    </source>
</evidence>
<evidence type="ECO:0000259" key="8">
    <source>
        <dbReference type="PROSITE" id="PS50928"/>
    </source>
</evidence>
<dbReference type="PANTHER" id="PTHR43744:SF12">
    <property type="entry name" value="ABC TRANSPORTER PERMEASE PROTEIN MG189-RELATED"/>
    <property type="match status" value="1"/>
</dbReference>
<dbReference type="InterPro" id="IPR000515">
    <property type="entry name" value="MetI-like"/>
</dbReference>
<name>A0A4R1RYC2_HYDET</name>
<dbReference type="SUPFAM" id="SSF161098">
    <property type="entry name" value="MetI-like"/>
    <property type="match status" value="1"/>
</dbReference>
<dbReference type="Gene3D" id="1.10.3720.10">
    <property type="entry name" value="MetI-like"/>
    <property type="match status" value="1"/>
</dbReference>
<gene>
    <name evidence="9" type="ORF">EDC14_100731</name>
</gene>
<feature type="transmembrane region" description="Helical" evidence="7">
    <location>
        <begin position="126"/>
        <end position="148"/>
    </location>
</feature>
<evidence type="ECO:0000256" key="7">
    <source>
        <dbReference type="RuleBase" id="RU363032"/>
    </source>
</evidence>
<evidence type="ECO:0000313" key="10">
    <source>
        <dbReference type="Proteomes" id="UP000295008"/>
    </source>
</evidence>
<dbReference type="Proteomes" id="UP000295008">
    <property type="component" value="Unassembled WGS sequence"/>
</dbReference>
<dbReference type="GO" id="GO:0055085">
    <property type="term" value="P:transmembrane transport"/>
    <property type="evidence" value="ECO:0007669"/>
    <property type="project" value="InterPro"/>
</dbReference>
<feature type="transmembrane region" description="Helical" evidence="7">
    <location>
        <begin position="259"/>
        <end position="280"/>
    </location>
</feature>
<evidence type="ECO:0000256" key="3">
    <source>
        <dbReference type="ARBA" id="ARBA00022475"/>
    </source>
</evidence>
<accession>A0A4R1RYC2</accession>
<proteinExistence type="inferred from homology"/>